<dbReference type="EMBL" id="VSZS01000058">
    <property type="protein sequence ID" value="TYR33680.1"/>
    <property type="molecule type" value="Genomic_DNA"/>
</dbReference>
<dbReference type="PANTHER" id="PTHR43877">
    <property type="entry name" value="AMINOALKYLPHOSPHONATE N-ACETYLTRANSFERASE-RELATED-RELATED"/>
    <property type="match status" value="1"/>
</dbReference>
<dbReference type="CDD" id="cd04301">
    <property type="entry name" value="NAT_SF"/>
    <property type="match status" value="1"/>
</dbReference>
<sequence>MFVRTASPRDLEAVRALLVATWHDTYDAIYGVERVNEITEDWHSIASLEARLERPNSEFLVADDGTRIGGVAFASAADDGKTVMLHQLYVQPDCQGRGIGGLLLDEIESCFPDADKVRLEVEEQNAKAVAFYLAQGFSKVGMTGNCGGGHSGIPAAIFERPIIWAD</sequence>
<keyword evidence="1 4" id="KW-0808">Transferase</keyword>
<dbReference type="RefSeq" id="WP_148913886.1">
    <property type="nucleotide sequence ID" value="NZ_VSZS01000058.1"/>
</dbReference>
<dbReference type="AlphaFoldDB" id="A0A5D4H4G1"/>
<dbReference type="PROSITE" id="PS51186">
    <property type="entry name" value="GNAT"/>
    <property type="match status" value="1"/>
</dbReference>
<evidence type="ECO:0000256" key="2">
    <source>
        <dbReference type="ARBA" id="ARBA00023315"/>
    </source>
</evidence>
<feature type="domain" description="N-acetyltransferase" evidence="3">
    <location>
        <begin position="1"/>
        <end position="163"/>
    </location>
</feature>
<keyword evidence="2" id="KW-0012">Acyltransferase</keyword>
<gene>
    <name evidence="4" type="ORF">FY036_06375</name>
</gene>
<evidence type="ECO:0000313" key="5">
    <source>
        <dbReference type="Proteomes" id="UP000323258"/>
    </source>
</evidence>
<proteinExistence type="predicted"/>
<dbReference type="PANTHER" id="PTHR43877:SF2">
    <property type="entry name" value="AMINOALKYLPHOSPHONATE N-ACETYLTRANSFERASE-RELATED"/>
    <property type="match status" value="1"/>
</dbReference>
<reference evidence="4 5" key="2">
    <citation type="submission" date="2019-09" db="EMBL/GenBank/DDBJ databases">
        <title>Mesorhizobium sp. MaA-C15 isolated from Microcystis aeruginosa.</title>
        <authorList>
            <person name="Jeong S.E."/>
            <person name="Jin H.M."/>
            <person name="Jeon C.O."/>
        </authorList>
    </citation>
    <scope>NUCLEOTIDE SEQUENCE [LARGE SCALE GENOMIC DNA]</scope>
    <source>
        <strain evidence="4 5">MaA-C15</strain>
    </source>
</reference>
<dbReference type="SUPFAM" id="SSF55729">
    <property type="entry name" value="Acyl-CoA N-acyltransferases (Nat)"/>
    <property type="match status" value="1"/>
</dbReference>
<evidence type="ECO:0000256" key="1">
    <source>
        <dbReference type="ARBA" id="ARBA00022679"/>
    </source>
</evidence>
<organism evidence="4 5">
    <name type="scientific">Neoaquamicrobium microcysteis</name>
    <dbReference type="NCBI Taxonomy" id="2682781"/>
    <lineage>
        <taxon>Bacteria</taxon>
        <taxon>Pseudomonadati</taxon>
        <taxon>Pseudomonadota</taxon>
        <taxon>Alphaproteobacteria</taxon>
        <taxon>Hyphomicrobiales</taxon>
        <taxon>Phyllobacteriaceae</taxon>
        <taxon>Neoaquamicrobium</taxon>
    </lineage>
</organism>
<dbReference type="GO" id="GO:0016747">
    <property type="term" value="F:acyltransferase activity, transferring groups other than amino-acyl groups"/>
    <property type="evidence" value="ECO:0007669"/>
    <property type="project" value="InterPro"/>
</dbReference>
<dbReference type="InterPro" id="IPR000182">
    <property type="entry name" value="GNAT_dom"/>
</dbReference>
<dbReference type="Gene3D" id="3.40.630.30">
    <property type="match status" value="1"/>
</dbReference>
<name>A0A5D4H4G1_9HYPH</name>
<keyword evidence="5" id="KW-1185">Reference proteome</keyword>
<comment type="caution">
    <text evidence="4">The sequence shown here is derived from an EMBL/GenBank/DDBJ whole genome shotgun (WGS) entry which is preliminary data.</text>
</comment>
<dbReference type="InterPro" id="IPR050832">
    <property type="entry name" value="Bact_Acetyltransf"/>
</dbReference>
<dbReference type="InterPro" id="IPR016181">
    <property type="entry name" value="Acyl_CoA_acyltransferase"/>
</dbReference>
<dbReference type="Pfam" id="PF00583">
    <property type="entry name" value="Acetyltransf_1"/>
    <property type="match status" value="1"/>
</dbReference>
<evidence type="ECO:0000259" key="3">
    <source>
        <dbReference type="PROSITE" id="PS51186"/>
    </source>
</evidence>
<protein>
    <submittedName>
        <fullName evidence="4">GNAT family N-acetyltransferase</fullName>
    </submittedName>
</protein>
<reference evidence="4 5" key="1">
    <citation type="submission" date="2019-08" db="EMBL/GenBank/DDBJ databases">
        <authorList>
            <person name="Seo Y.L."/>
        </authorList>
    </citation>
    <scope>NUCLEOTIDE SEQUENCE [LARGE SCALE GENOMIC DNA]</scope>
    <source>
        <strain evidence="4 5">MaA-C15</strain>
    </source>
</reference>
<accession>A0A5D4H4G1</accession>
<dbReference type="OrthoDB" id="7925327at2"/>
<dbReference type="Proteomes" id="UP000323258">
    <property type="component" value="Unassembled WGS sequence"/>
</dbReference>
<evidence type="ECO:0000313" key="4">
    <source>
        <dbReference type="EMBL" id="TYR33680.1"/>
    </source>
</evidence>